<comment type="caution">
    <text evidence="1">The sequence shown here is derived from an EMBL/GenBank/DDBJ whole genome shotgun (WGS) entry which is preliminary data.</text>
</comment>
<reference evidence="1 2" key="1">
    <citation type="submission" date="2023-07" db="EMBL/GenBank/DDBJ databases">
        <authorList>
            <person name="Lian W.-H."/>
        </authorList>
    </citation>
    <scope>NUCLEOTIDE SEQUENCE [LARGE SCALE GENOMIC DNA]</scope>
    <source>
        <strain evidence="1 2">SYSU DXS3180</strain>
    </source>
</reference>
<proteinExistence type="predicted"/>
<dbReference type="EMBL" id="JAULBC010000011">
    <property type="protein sequence ID" value="MEX6690942.1"/>
    <property type="molecule type" value="Genomic_DNA"/>
</dbReference>
<organism evidence="1 2">
    <name type="scientific">Danxiaibacter flavus</name>
    <dbReference type="NCBI Taxonomy" id="3049108"/>
    <lineage>
        <taxon>Bacteria</taxon>
        <taxon>Pseudomonadati</taxon>
        <taxon>Bacteroidota</taxon>
        <taxon>Chitinophagia</taxon>
        <taxon>Chitinophagales</taxon>
        <taxon>Chitinophagaceae</taxon>
        <taxon>Danxiaibacter</taxon>
    </lineage>
</organism>
<protein>
    <submittedName>
        <fullName evidence="1">Uncharacterized protein</fullName>
    </submittedName>
</protein>
<sequence length="228" mass="26747">MEPKMNLLGFEKSYSSQWFTRDKVKHFKLVYTLVPFDRFDMKSNKSGLTIESFIDIFNGPIEKEYLKITQRIGAKLHDLQTIGGYTADIKENPTDELKFRNNRLTIWSFAEDDASESSTLLIKYFEDVALPYYEKYANWLALDNILNNSINQVKSSIHCRIETERDLRGIILAKLINRPDLNDIIKVHYRRLISFNSSEYMIEYEKLLKLLPQIQPLFSSPKEAFEAL</sequence>
<dbReference type="RefSeq" id="WP_369332358.1">
    <property type="nucleotide sequence ID" value="NZ_JAULBC010000011.1"/>
</dbReference>
<gene>
    <name evidence="1" type="ORF">QTN47_25760</name>
</gene>
<evidence type="ECO:0000313" key="1">
    <source>
        <dbReference type="EMBL" id="MEX6690942.1"/>
    </source>
</evidence>
<accession>A0ABV3ZM39</accession>
<dbReference type="Proteomes" id="UP001560573">
    <property type="component" value="Unassembled WGS sequence"/>
</dbReference>
<keyword evidence="2" id="KW-1185">Reference proteome</keyword>
<name>A0ABV3ZM39_9BACT</name>
<evidence type="ECO:0000313" key="2">
    <source>
        <dbReference type="Proteomes" id="UP001560573"/>
    </source>
</evidence>